<accession>A0ABV8Q1B2</accession>
<dbReference type="SUPFAM" id="SSF56925">
    <property type="entry name" value="OMPA-like"/>
    <property type="match status" value="1"/>
</dbReference>
<organism evidence="2 3">
    <name type="scientific">Parasediminibacterium paludis</name>
    <dbReference type="NCBI Taxonomy" id="908966"/>
    <lineage>
        <taxon>Bacteria</taxon>
        <taxon>Pseudomonadati</taxon>
        <taxon>Bacteroidota</taxon>
        <taxon>Chitinophagia</taxon>
        <taxon>Chitinophagales</taxon>
        <taxon>Chitinophagaceae</taxon>
        <taxon>Parasediminibacterium</taxon>
    </lineage>
</organism>
<sequence>MLKKIIGIIVFVSAIQATNAQMYDAYIHKGEIGASIGLGHYFGDLNTNGAINRPKFSAGLYYLKQFNGYVGLKIDGAYTFLGYSDAYSPNIVQRTRNLSFNTDVYELSVSGYFNFFKFLPGFPEYSYTPYVSLGVGVFSYDPYAYLGGQKYYLRPLGTEGQGSAAYPDRKPYSGTAMSIPVSLGFKHAINERINWYAEVAYHFTNTDYLDDVSTTYAGAAAFPPDPITGLPSIAYQLQDRSAEVTGGTAVGNKGRQRGNSTQKDAFATFRVGLSFNLQSYKCPTAK</sequence>
<dbReference type="InterPro" id="IPR045743">
    <property type="entry name" value="DUF6089"/>
</dbReference>
<feature type="domain" description="DUF6089" evidence="1">
    <location>
        <begin position="8"/>
        <end position="211"/>
    </location>
</feature>
<reference evidence="3" key="1">
    <citation type="journal article" date="2019" name="Int. J. Syst. Evol. Microbiol.">
        <title>The Global Catalogue of Microorganisms (GCM) 10K type strain sequencing project: providing services to taxonomists for standard genome sequencing and annotation.</title>
        <authorList>
            <consortium name="The Broad Institute Genomics Platform"/>
            <consortium name="The Broad Institute Genome Sequencing Center for Infectious Disease"/>
            <person name="Wu L."/>
            <person name="Ma J."/>
        </authorList>
    </citation>
    <scope>NUCLEOTIDE SEQUENCE [LARGE SCALE GENOMIC DNA]</scope>
    <source>
        <strain evidence="3">CECT 8010</strain>
    </source>
</reference>
<dbReference type="Pfam" id="PF19573">
    <property type="entry name" value="DUF6089"/>
    <property type="match status" value="1"/>
</dbReference>
<evidence type="ECO:0000313" key="3">
    <source>
        <dbReference type="Proteomes" id="UP001595906"/>
    </source>
</evidence>
<dbReference type="InterPro" id="IPR011250">
    <property type="entry name" value="OMP/PagP_B-barrel"/>
</dbReference>
<name>A0ABV8Q1B2_9BACT</name>
<gene>
    <name evidence="2" type="ORF">ACFOW1_16085</name>
</gene>
<evidence type="ECO:0000313" key="2">
    <source>
        <dbReference type="EMBL" id="MFC4233421.1"/>
    </source>
</evidence>
<comment type="caution">
    <text evidence="2">The sequence shown here is derived from an EMBL/GenBank/DDBJ whole genome shotgun (WGS) entry which is preliminary data.</text>
</comment>
<proteinExistence type="predicted"/>
<dbReference type="EMBL" id="JBHSDC010000029">
    <property type="protein sequence ID" value="MFC4233421.1"/>
    <property type="molecule type" value="Genomic_DNA"/>
</dbReference>
<protein>
    <submittedName>
        <fullName evidence="2">DUF6089 family protein</fullName>
    </submittedName>
</protein>
<keyword evidence="3" id="KW-1185">Reference proteome</keyword>
<dbReference type="RefSeq" id="WP_379015690.1">
    <property type="nucleotide sequence ID" value="NZ_JBHSDC010000029.1"/>
</dbReference>
<evidence type="ECO:0000259" key="1">
    <source>
        <dbReference type="Pfam" id="PF19573"/>
    </source>
</evidence>
<dbReference type="Proteomes" id="UP001595906">
    <property type="component" value="Unassembled WGS sequence"/>
</dbReference>